<evidence type="ECO:0000313" key="2">
    <source>
        <dbReference type="Proteomes" id="UP000694888"/>
    </source>
</evidence>
<sequence>MSDQFHDSPLDLSMPLQEKAITPPEGNSQNDTCATQKMIKWGYPLLLQSLSDSEEDNEEKIYGHPVSSQDNDLKDNPKIASQGYKCFRLKRSTLHCSKEVSSHRTWHVTSSLQDESKAQGDLKNNTAFAIEGFSTSPKAFKPWVRKGEICNYQGVALNSNEDTSRKYAKPPKSSLSGLLVTGERDAGGRKSSHNSCHMESTDRGQSEPTVLSSKVDSISSGSTTTEKSSATTEKYSAHNVYCPYLQPEWFSSRSPWLAPAHHPIPRPVPQRTLLSMDMMSPFGHQGLSWEKPLYPKYGDDDLWCRPQTDSQVRTPTYRDDCVDTTPVKRIFPVGHGQSGLRSTCEDSKLGHPYSTAETKPLSRTGHSGVSDDIAAMEIQPTASGFLFDNGRLRHRDQSQRGVYTATHLTNPLVLQPGLSYKSNHPHLKRRESTTEVYSTLNKPITTLKKAPTWLNEFKKKKSTNPSDVLKPLTKYSLLEQTNPLTSRPETTGFQNITEYTGGVDFSSFPRQCNFTHTHQVSDPTLTSDAIPITNLSLISLKKGQTKSLSDIPVPNSQFPMPLVANVRSVRSTTQQPKASDSVIKHQPLIPPENNSKSSLKYCREDGKSEAREFPHSSLQLLRESTRQDAFESRVYPDKVVHRPRDVSAPEGSLTLQVNKTTTSSSNDTRGRNTFVHPGNPRHTRNKEPVSTKGDGSEEIPIIKSEIKSPTGKRKRALSQDFGKYASGQPDNKLRKTCVSESRMSKTSTDRNTGRNSPKDIKLNTYRTVLTDGANQGSFEAAMIKQEFTKEATNSGRQLENNFKSGMKLPVKCALQSHTNDESKKASHLLMDKPNSLNHGGKEQAQNKYPEHGCLNCNIGENVLVNYTESSETCFDTQELIRKPLCGERDKQENKIGTNELTCVTGTCKERAVKLATDSYKDIKPLPAKIQCARTLELATITDCSTQSMVTVPQTASVEGSEDGQGDSQCIKTNPSMTNLYSPFYCDASVSANDPKTAFVPNHDSRCWPKAVFPTCILTTKQRNTENCDVLQSKIRTSSNSQKNVVLQSTCLLPSQVRQTQRPQRSVPASKSLSPLPSAQPAPSKSETAASSSPRLPFSVVMPVSPVTKSTKDMEFQPETINAEHTRQLSTSKPVKIPKMSSTATKCVPHTESESRKKAENDRQQSPLSKSGSKKLSSQATYRCGDCKVHCLSFSALLQHHRSGCLKELLNSTRGHTLSYVHLMALAESRPDSECSSCPQCGRAFKNRYQVFTHSQKGCYGQPVSEKQMWSLSIHDRQTEMSWREGKTEAARATETTSNAKEQSELNIKYSVKFKPSSDLPEKDDEIVDCRFIRVPLPTYDNQEKRIAIGVTAPVTENVRKKSKRRLHAKRTRVDNCCFVEETDTAILSNTRQIKTGSQLRKVLSPQTSTKDTLNTEKPNPGKSPSNLTSGPIKVIEATLRSLKSKLVEGADSDVIMKLTKTEPKIACMLDGLSPSLGRKSDKACPLIATGVNNQRPEVPSSSKDVFPCDGREGQPPTTRSSCAMTSSTSSPAVMTITNEGKQLKLPLQQTAVAFGGSRVYGRGGDVTGRTMYVLDANDKPVMLVEKVSDKQL</sequence>
<feature type="region of interest" description="Disordered" evidence="1">
    <location>
        <begin position="1397"/>
        <end position="1430"/>
    </location>
</feature>
<proteinExistence type="predicted"/>
<feature type="compositionally biased region" description="Low complexity" evidence="1">
    <location>
        <begin position="1067"/>
        <end position="1085"/>
    </location>
</feature>
<evidence type="ECO:0000313" key="3">
    <source>
        <dbReference type="RefSeq" id="XP_005091217.1"/>
    </source>
</evidence>
<accession>A0ABM0JDJ5</accession>
<feature type="compositionally biased region" description="Basic and acidic residues" evidence="1">
    <location>
        <begin position="601"/>
        <end position="614"/>
    </location>
</feature>
<organism evidence="2 3">
    <name type="scientific">Aplysia californica</name>
    <name type="common">California sea hare</name>
    <dbReference type="NCBI Taxonomy" id="6500"/>
    <lineage>
        <taxon>Eukaryota</taxon>
        <taxon>Metazoa</taxon>
        <taxon>Spiralia</taxon>
        <taxon>Lophotrochozoa</taxon>
        <taxon>Mollusca</taxon>
        <taxon>Gastropoda</taxon>
        <taxon>Heterobranchia</taxon>
        <taxon>Euthyneura</taxon>
        <taxon>Tectipleura</taxon>
        <taxon>Aplysiida</taxon>
        <taxon>Aplysioidea</taxon>
        <taxon>Aplysiidae</taxon>
        <taxon>Aplysia</taxon>
    </lineage>
</organism>
<gene>
    <name evidence="3" type="primary">LOC101856399</name>
</gene>
<reference evidence="3" key="1">
    <citation type="submission" date="2025-08" db="UniProtKB">
        <authorList>
            <consortium name="RefSeq"/>
        </authorList>
    </citation>
    <scope>IDENTIFICATION</scope>
</reference>
<feature type="region of interest" description="Disordered" evidence="1">
    <location>
        <begin position="52"/>
        <end position="75"/>
    </location>
</feature>
<name>A0ABM0JDJ5_APLCA</name>
<feature type="region of interest" description="Disordered" evidence="1">
    <location>
        <begin position="1055"/>
        <end position="1174"/>
    </location>
</feature>
<evidence type="ECO:0000256" key="1">
    <source>
        <dbReference type="SAM" id="MobiDB-lite"/>
    </source>
</evidence>
<feature type="compositionally biased region" description="Polar residues" evidence="1">
    <location>
        <begin position="569"/>
        <end position="578"/>
    </location>
</feature>
<dbReference type="GeneID" id="101856399"/>
<feature type="region of interest" description="Disordered" evidence="1">
    <location>
        <begin position="161"/>
        <end position="232"/>
    </location>
</feature>
<feature type="compositionally biased region" description="Polar residues" evidence="1">
    <location>
        <begin position="206"/>
        <end position="216"/>
    </location>
</feature>
<feature type="compositionally biased region" description="Low complexity" evidence="1">
    <location>
        <begin position="698"/>
        <end position="709"/>
    </location>
</feature>
<feature type="compositionally biased region" description="Polar residues" evidence="1">
    <location>
        <begin position="1397"/>
        <end position="1429"/>
    </location>
</feature>
<feature type="region of interest" description="Disordered" evidence="1">
    <location>
        <begin position="569"/>
        <end position="759"/>
    </location>
</feature>
<feature type="compositionally biased region" description="Basic and acidic residues" evidence="1">
    <location>
        <begin position="623"/>
        <end position="647"/>
    </location>
</feature>
<keyword evidence="2" id="KW-1185">Reference proteome</keyword>
<feature type="compositionally biased region" description="Low complexity" evidence="1">
    <location>
        <begin position="1517"/>
        <end position="1527"/>
    </location>
</feature>
<feature type="compositionally biased region" description="Polar residues" evidence="1">
    <location>
        <begin position="1494"/>
        <end position="1503"/>
    </location>
</feature>
<feature type="compositionally biased region" description="Basic and acidic residues" evidence="1">
    <location>
        <begin position="747"/>
        <end position="759"/>
    </location>
</feature>
<dbReference type="Proteomes" id="UP000694888">
    <property type="component" value="Unplaced"/>
</dbReference>
<feature type="compositionally biased region" description="Polar residues" evidence="1">
    <location>
        <begin position="653"/>
        <end position="667"/>
    </location>
</feature>
<feature type="compositionally biased region" description="Basic and acidic residues" evidence="1">
    <location>
        <begin position="1148"/>
        <end position="1162"/>
    </location>
</feature>
<protein>
    <submittedName>
        <fullName evidence="3">Uncharacterized protein LOC101856399</fullName>
    </submittedName>
</protein>
<feature type="region of interest" description="Disordered" evidence="1">
    <location>
        <begin position="1494"/>
        <end position="1527"/>
    </location>
</feature>
<dbReference type="RefSeq" id="XP_005091217.1">
    <property type="nucleotide sequence ID" value="XM_005091160.3"/>
</dbReference>
<feature type="compositionally biased region" description="Low complexity" evidence="1">
    <location>
        <begin position="217"/>
        <end position="232"/>
    </location>
</feature>
<feature type="compositionally biased region" description="Low complexity" evidence="1">
    <location>
        <begin position="1163"/>
        <end position="1174"/>
    </location>
</feature>
<feature type="region of interest" description="Disordered" evidence="1">
    <location>
        <begin position="1"/>
        <end position="33"/>
    </location>
</feature>